<evidence type="ECO:0000256" key="4">
    <source>
        <dbReference type="SAM" id="MobiDB-lite"/>
    </source>
</evidence>
<evidence type="ECO:0000256" key="2">
    <source>
        <dbReference type="ARBA" id="ARBA00022980"/>
    </source>
</evidence>
<evidence type="ECO:0000256" key="1">
    <source>
        <dbReference type="ARBA" id="ARBA00006767"/>
    </source>
</evidence>
<evidence type="ECO:0000313" key="6">
    <source>
        <dbReference type="EMBL" id="TVU47272.1"/>
    </source>
</evidence>
<evidence type="ECO:0000259" key="5">
    <source>
        <dbReference type="PROSITE" id="PS50126"/>
    </source>
</evidence>
<dbReference type="InterPro" id="IPR003029">
    <property type="entry name" value="S1_domain"/>
</dbReference>
<dbReference type="CDD" id="cd04465">
    <property type="entry name" value="S1_RPS1_repeat_ec2_hs2"/>
    <property type="match status" value="1"/>
</dbReference>
<proteinExistence type="inferred from homology"/>
<keyword evidence="7" id="KW-1185">Reference proteome</keyword>
<dbReference type="PROSITE" id="PS50126">
    <property type="entry name" value="S1"/>
    <property type="match status" value="3"/>
</dbReference>
<evidence type="ECO:0000256" key="3">
    <source>
        <dbReference type="ARBA" id="ARBA00023274"/>
    </source>
</evidence>
<dbReference type="Gramene" id="TVU47272">
    <property type="protein sequence ID" value="TVU47272"/>
    <property type="gene ID" value="EJB05_06867"/>
</dbReference>
<dbReference type="GO" id="GO:0009570">
    <property type="term" value="C:chloroplast stroma"/>
    <property type="evidence" value="ECO:0007669"/>
    <property type="project" value="TreeGrafter"/>
</dbReference>
<dbReference type="SUPFAM" id="SSF50249">
    <property type="entry name" value="Nucleic acid-binding proteins"/>
    <property type="match status" value="3"/>
</dbReference>
<reference evidence="6 7" key="1">
    <citation type="journal article" date="2019" name="Sci. Rep.">
        <title>A high-quality genome of Eragrostis curvula grass provides insights into Poaceae evolution and supports new strategies to enhance forage quality.</title>
        <authorList>
            <person name="Carballo J."/>
            <person name="Santos B.A.C.M."/>
            <person name="Zappacosta D."/>
            <person name="Garbus I."/>
            <person name="Selva J.P."/>
            <person name="Gallo C.A."/>
            <person name="Diaz A."/>
            <person name="Albertini E."/>
            <person name="Caccamo M."/>
            <person name="Echenique V."/>
        </authorList>
    </citation>
    <scope>NUCLEOTIDE SEQUENCE [LARGE SCALE GENOMIC DNA]</scope>
    <source>
        <strain evidence="7">cv. Victoria</strain>
        <tissue evidence="6">Leaf</tissue>
    </source>
</reference>
<dbReference type="CDD" id="cd05692">
    <property type="entry name" value="S1_RPS1_repeat_hs4"/>
    <property type="match status" value="1"/>
</dbReference>
<gene>
    <name evidence="6" type="ORF">EJB05_06867</name>
</gene>
<dbReference type="EMBL" id="RWGY01000004">
    <property type="protein sequence ID" value="TVU47272.1"/>
    <property type="molecule type" value="Genomic_DNA"/>
</dbReference>
<dbReference type="SMART" id="SM00316">
    <property type="entry name" value="S1"/>
    <property type="match status" value="3"/>
</dbReference>
<comment type="caution">
    <text evidence="6">The sequence shown here is derived from an EMBL/GenBank/DDBJ whole genome shotgun (WGS) entry which is preliminary data.</text>
</comment>
<dbReference type="PANTHER" id="PTHR10724:SF7">
    <property type="entry name" value="SMALL RIBOSOMAL SUBUNIT PROTEIN BS1C"/>
    <property type="match status" value="1"/>
</dbReference>
<dbReference type="InterPro" id="IPR012340">
    <property type="entry name" value="NA-bd_OB-fold"/>
</dbReference>
<dbReference type="Pfam" id="PF00575">
    <property type="entry name" value="S1"/>
    <property type="match status" value="2"/>
</dbReference>
<feature type="domain" description="S1 motif" evidence="5">
    <location>
        <begin position="107"/>
        <end position="177"/>
    </location>
</feature>
<dbReference type="FunFam" id="2.40.50.140:FF:000078">
    <property type="entry name" value="30S ribosomal protein S1"/>
    <property type="match status" value="1"/>
</dbReference>
<dbReference type="GO" id="GO:0005840">
    <property type="term" value="C:ribosome"/>
    <property type="evidence" value="ECO:0007669"/>
    <property type="project" value="UniProtKB-KW"/>
</dbReference>
<dbReference type="Proteomes" id="UP000324897">
    <property type="component" value="Chromosome 5"/>
</dbReference>
<dbReference type="PANTHER" id="PTHR10724">
    <property type="entry name" value="30S RIBOSOMAL PROTEIN S1"/>
    <property type="match status" value="1"/>
</dbReference>
<accession>A0A5J9WEW6</accession>
<protein>
    <recommendedName>
        <fullName evidence="5">S1 motif domain-containing protein</fullName>
    </recommendedName>
</protein>
<keyword evidence="2" id="KW-0689">Ribosomal protein</keyword>
<dbReference type="InterPro" id="IPR050437">
    <property type="entry name" value="Ribos_protein_bS1-like"/>
</dbReference>
<dbReference type="AlphaFoldDB" id="A0A5J9WEW6"/>
<dbReference type="GO" id="GO:0003729">
    <property type="term" value="F:mRNA binding"/>
    <property type="evidence" value="ECO:0007669"/>
    <property type="project" value="TreeGrafter"/>
</dbReference>
<comment type="similarity">
    <text evidence="1">Belongs to the bacterial ribosomal protein bS1 family.</text>
</comment>
<keyword evidence="3" id="KW-0687">Ribonucleoprotein</keyword>
<name>A0A5J9WEW6_9POAL</name>
<feature type="domain" description="S1 motif" evidence="5">
    <location>
        <begin position="335"/>
        <end position="403"/>
    </location>
</feature>
<sequence>MASLAQHVAGLACPPLSGASLHRPAAPRRTPSALVCGTFALTKDEQERERMRQLFDAASERCRTAPMEGVAFSPEDLDTAVETTDIDTEIGSLVIPASYPALVSYAARFIKGTVFMTTSNGAYIDIQSKSTAFLPLDEACLLDIDNVEDAGIRPGLVEQFMIIDENPGDETLILSLQAIQQELAWERCRQLQAEDVVITGKVSKKAYLGSQPHLVLTLSALFIKLSFTKEKDTGAIVLNVVRSLRILALVTVPMFVQISCYVLLVVGGNKGGVVALVEGLKAFVPFSQVSSKTTAEELLGKELPLKFVEVDEEQGRLVLSNRKAMADSQAQLGIGSVVLGTVESLKPYGAFIDIGGINGLLHVSQISHDRVADISTVLQPGDTLKVMILSHDRERGRVSLSTKKLEPTPGDMIRNPKLADEMAQIFRQRIAQAEAMARADMLRFQPESGLTLSSEGILGPLSSDTPSEDSEEPADE</sequence>
<feature type="non-terminal residue" evidence="6">
    <location>
        <position position="1"/>
    </location>
</feature>
<dbReference type="GO" id="GO:0006412">
    <property type="term" value="P:translation"/>
    <property type="evidence" value="ECO:0007669"/>
    <property type="project" value="TreeGrafter"/>
</dbReference>
<dbReference type="GO" id="GO:0003735">
    <property type="term" value="F:structural constituent of ribosome"/>
    <property type="evidence" value="ECO:0007669"/>
    <property type="project" value="TreeGrafter"/>
</dbReference>
<dbReference type="Gene3D" id="2.40.50.140">
    <property type="entry name" value="Nucleic acid-binding proteins"/>
    <property type="match status" value="2"/>
</dbReference>
<dbReference type="OrthoDB" id="412781at2759"/>
<feature type="compositionally biased region" description="Acidic residues" evidence="4">
    <location>
        <begin position="466"/>
        <end position="476"/>
    </location>
</feature>
<organism evidence="6 7">
    <name type="scientific">Eragrostis curvula</name>
    <name type="common">weeping love grass</name>
    <dbReference type="NCBI Taxonomy" id="38414"/>
    <lineage>
        <taxon>Eukaryota</taxon>
        <taxon>Viridiplantae</taxon>
        <taxon>Streptophyta</taxon>
        <taxon>Embryophyta</taxon>
        <taxon>Tracheophyta</taxon>
        <taxon>Spermatophyta</taxon>
        <taxon>Magnoliopsida</taxon>
        <taxon>Liliopsida</taxon>
        <taxon>Poales</taxon>
        <taxon>Poaceae</taxon>
        <taxon>PACMAD clade</taxon>
        <taxon>Chloridoideae</taxon>
        <taxon>Eragrostideae</taxon>
        <taxon>Eragrostidinae</taxon>
        <taxon>Eragrostis</taxon>
    </lineage>
</organism>
<feature type="region of interest" description="Disordered" evidence="4">
    <location>
        <begin position="450"/>
        <end position="476"/>
    </location>
</feature>
<dbReference type="GO" id="GO:1990904">
    <property type="term" value="C:ribonucleoprotein complex"/>
    <property type="evidence" value="ECO:0007669"/>
    <property type="project" value="UniProtKB-KW"/>
</dbReference>
<evidence type="ECO:0000313" key="7">
    <source>
        <dbReference type="Proteomes" id="UP000324897"/>
    </source>
</evidence>
<feature type="domain" description="S1 motif" evidence="5">
    <location>
        <begin position="234"/>
        <end position="322"/>
    </location>
</feature>